<dbReference type="PRINTS" id="PR00691">
    <property type="entry name" value="ADHESINB"/>
</dbReference>
<evidence type="ECO:0000313" key="6">
    <source>
        <dbReference type="EMBL" id="NHC14756.1"/>
    </source>
</evidence>
<dbReference type="PANTHER" id="PTHR42953">
    <property type="entry name" value="HIGH-AFFINITY ZINC UPTAKE SYSTEM PROTEIN ZNUA-RELATED"/>
    <property type="match status" value="1"/>
</dbReference>
<evidence type="ECO:0000256" key="1">
    <source>
        <dbReference type="ARBA" id="ARBA00004196"/>
    </source>
</evidence>
<dbReference type="NCBIfam" id="TIGR03772">
    <property type="entry name" value="anch_rpt_subst"/>
    <property type="match status" value="1"/>
</dbReference>
<keyword evidence="2 5" id="KW-0813">Transport</keyword>
<dbReference type="PRINTS" id="PR00690">
    <property type="entry name" value="ADHESNFAMILY"/>
</dbReference>
<dbReference type="Gene3D" id="3.40.50.1980">
    <property type="entry name" value="Nitrogenase molybdenum iron protein domain"/>
    <property type="match status" value="2"/>
</dbReference>
<keyword evidence="4" id="KW-0732">Signal</keyword>
<keyword evidence="3" id="KW-0479">Metal-binding</keyword>
<dbReference type="InterPro" id="IPR050492">
    <property type="entry name" value="Bact_metal-bind_prot9"/>
</dbReference>
<evidence type="ECO:0000313" key="7">
    <source>
        <dbReference type="Proteomes" id="UP000800981"/>
    </source>
</evidence>
<gene>
    <name evidence="6" type="ORF">G9H71_13285</name>
</gene>
<reference evidence="6 7" key="1">
    <citation type="submission" date="2020-03" db="EMBL/GenBank/DDBJ databases">
        <title>Two novel Motilibacter sp.</title>
        <authorList>
            <person name="Liu S."/>
        </authorList>
    </citation>
    <scope>NUCLEOTIDE SEQUENCE [LARGE SCALE GENOMIC DNA]</scope>
    <source>
        <strain evidence="6 7">E257</strain>
    </source>
</reference>
<dbReference type="InterPro" id="IPR022434">
    <property type="entry name" value="ABC_LPXTG_lipo_actinobac"/>
</dbReference>
<dbReference type="PANTHER" id="PTHR42953:SF1">
    <property type="entry name" value="METAL-BINDING PROTEIN HI_0362-RELATED"/>
    <property type="match status" value="1"/>
</dbReference>
<dbReference type="SUPFAM" id="SSF53807">
    <property type="entry name" value="Helical backbone' metal receptor"/>
    <property type="match status" value="1"/>
</dbReference>
<protein>
    <submittedName>
        <fullName evidence="6">Anchored repeat ABC transporter, substrate-binding protein</fullName>
    </submittedName>
</protein>
<dbReference type="NCBIfam" id="TIGR03769">
    <property type="entry name" value="P_ac_wall_RPT"/>
    <property type="match status" value="1"/>
</dbReference>
<comment type="similarity">
    <text evidence="5">Belongs to the bacterial solute-binding protein 9 family.</text>
</comment>
<dbReference type="InterPro" id="IPR006129">
    <property type="entry name" value="AdhesinB"/>
</dbReference>
<dbReference type="Proteomes" id="UP000800981">
    <property type="component" value="Unassembled WGS sequence"/>
</dbReference>
<comment type="caution">
    <text evidence="6">The sequence shown here is derived from an EMBL/GenBank/DDBJ whole genome shotgun (WGS) entry which is preliminary data.</text>
</comment>
<accession>A0ABX0GV10</accession>
<name>A0ABX0GV10_9ACTN</name>
<dbReference type="InterPro" id="IPR006127">
    <property type="entry name" value="ZnuA-like"/>
</dbReference>
<dbReference type="RefSeq" id="WP_166282590.1">
    <property type="nucleotide sequence ID" value="NZ_JAANNP010000010.1"/>
</dbReference>
<dbReference type="InterPro" id="IPR006128">
    <property type="entry name" value="Lipoprotein_PsaA-like"/>
</dbReference>
<keyword evidence="7" id="KW-1185">Reference proteome</keyword>
<evidence type="ECO:0000256" key="3">
    <source>
        <dbReference type="ARBA" id="ARBA00022723"/>
    </source>
</evidence>
<dbReference type="NCBIfam" id="NF038134">
    <property type="entry name" value="choice_anch_M"/>
    <property type="match status" value="1"/>
</dbReference>
<evidence type="ECO:0000256" key="4">
    <source>
        <dbReference type="ARBA" id="ARBA00022729"/>
    </source>
</evidence>
<evidence type="ECO:0000256" key="5">
    <source>
        <dbReference type="RuleBase" id="RU003512"/>
    </source>
</evidence>
<dbReference type="EMBL" id="JAANNP010000010">
    <property type="protein sequence ID" value="NHC14756.1"/>
    <property type="molecule type" value="Genomic_DNA"/>
</dbReference>
<dbReference type="InterPro" id="IPR022435">
    <property type="entry name" value="Surface-anchored_actinobac"/>
</dbReference>
<organism evidence="6 7">
    <name type="scientific">Motilibacter deserti</name>
    <dbReference type="NCBI Taxonomy" id="2714956"/>
    <lineage>
        <taxon>Bacteria</taxon>
        <taxon>Bacillati</taxon>
        <taxon>Actinomycetota</taxon>
        <taxon>Actinomycetes</taxon>
        <taxon>Motilibacterales</taxon>
        <taxon>Motilibacteraceae</taxon>
        <taxon>Motilibacter</taxon>
    </lineage>
</organism>
<proteinExistence type="inferred from homology"/>
<comment type="subcellular location">
    <subcellularLocation>
        <location evidence="1">Cell envelope</location>
    </subcellularLocation>
</comment>
<sequence length="533" mass="57501">MNPTSHQHSAPGRVRRTALLALLAAAPVVLSGCVSRPLLAADSGRLQVITTTGILRDLVSQVGGDAVDVVSVVPDSADPHSYEPTLRDARNTVYADVAFSNYALLEEHNVIKTLDANLAPDAIEVSLAEEAVKYAAELIPLVENVNLDTVWLGMRAEGQGRQLGATRASEVLLKATAATGPGDVFAYLTGSIGDTDVYFDSSDGFDASDGFADDTATLPADAHTHLSWAFTEPGVYTLTLQAQLQVDDISRPIDLGKPATYTFAVGVDPLEAGAPGATVLDEGHADLTVDVDRRAMGVQYDPSGGGEHAQQWLEAERVVVDVPNKAITEIPAGRQYSFIGRAGDRVYQLAQAVLGKHVHGEIDPHLWQNVRNAMAYVKLIRDTLTEADPSHAAEFRASADAYLAELERTDDYVRSTIGRIPEGNRYLVTTHDAFGYLAEAYGVRIAGFVTPNPATEPSLADRRKLSQTLRSLRVRAVFLEPNLRSRASTLSEVAGEQGVQVCSIYGDTFDDRVRSYVEMVRFNADSLRRCLSP</sequence>
<evidence type="ECO:0000256" key="2">
    <source>
        <dbReference type="ARBA" id="ARBA00022448"/>
    </source>
</evidence>
<dbReference type="Pfam" id="PF01297">
    <property type="entry name" value="ZnuA"/>
    <property type="match status" value="2"/>
</dbReference>